<organism evidence="8 9">
    <name type="scientific">Stemphylium lycopersici</name>
    <name type="common">Tomato gray leaf spot disease fungus</name>
    <name type="synonym">Thyrospora lycopersici</name>
    <dbReference type="NCBI Taxonomy" id="183478"/>
    <lineage>
        <taxon>Eukaryota</taxon>
        <taxon>Fungi</taxon>
        <taxon>Dikarya</taxon>
        <taxon>Ascomycota</taxon>
        <taxon>Pezizomycotina</taxon>
        <taxon>Dothideomycetes</taxon>
        <taxon>Pleosporomycetidae</taxon>
        <taxon>Pleosporales</taxon>
        <taxon>Pleosporineae</taxon>
        <taxon>Pleosporaceae</taxon>
        <taxon>Stemphylium</taxon>
    </lineage>
</organism>
<keyword evidence="9" id="KW-1185">Reference proteome</keyword>
<feature type="region of interest" description="Disordered" evidence="5">
    <location>
        <begin position="166"/>
        <end position="222"/>
    </location>
</feature>
<evidence type="ECO:0000256" key="2">
    <source>
        <dbReference type="ARBA" id="ARBA00013194"/>
    </source>
</evidence>
<sequence length="401" mass="42421">MHFPISLLLLPAIALASPIAEILPTAADVTQSVRNIDAAVRELDATVQAFNGGNFETSTVEGKQVLAGVAKIHKVNREGFRRATLALPPFSVADTVTFIDTVVDTVNISIPTATQHLREKEPVFKANGFSPIVIASLALLEFDHDTFSAAAAKNFNLATEKGKLAEGTTCPHKRPDPAAKMGCGSSKEKNAGESTGMARPTESRAPQHDTSIPVTGEGATVKARRSPNNPIVYFDIAIGGQPVGRVQMELFLDVVPATSENFRQFCTGEFRGGGYKGSTFHRVIPNFMIQGGDFLNGDGTGSASIFGDDSFDDENFALKHTHPGLLSMANSGPNTNGSQFFILTAATPHLDGKHVVFGEVLDGMDVIRKIESTRTGPGDKPLADVVVAGAGQLAGAKPLQE</sequence>
<dbReference type="Pfam" id="PF00160">
    <property type="entry name" value="Pro_isomerase"/>
    <property type="match status" value="1"/>
</dbReference>
<protein>
    <recommendedName>
        <fullName evidence="2">peptidylprolyl isomerase</fullName>
        <ecNumber evidence="2">5.2.1.8</ecNumber>
    </recommendedName>
</protein>
<dbReference type="AlphaFoldDB" id="A0A364N4H2"/>
<evidence type="ECO:0000256" key="1">
    <source>
        <dbReference type="ARBA" id="ARBA00000971"/>
    </source>
</evidence>
<name>A0A364N4H2_STELY</name>
<proteinExistence type="predicted"/>
<dbReference type="Gene3D" id="2.40.100.10">
    <property type="entry name" value="Cyclophilin-like"/>
    <property type="match status" value="1"/>
</dbReference>
<dbReference type="Pfam" id="PF12296">
    <property type="entry name" value="HsbA"/>
    <property type="match status" value="1"/>
</dbReference>
<dbReference type="Proteomes" id="UP000249619">
    <property type="component" value="Unassembled WGS sequence"/>
</dbReference>
<gene>
    <name evidence="8" type="ORF">DDE83_004374</name>
</gene>
<dbReference type="STRING" id="183478.A0A364N4H2"/>
<dbReference type="GO" id="GO:0003755">
    <property type="term" value="F:peptidyl-prolyl cis-trans isomerase activity"/>
    <property type="evidence" value="ECO:0007669"/>
    <property type="project" value="UniProtKB-KW"/>
</dbReference>
<comment type="caution">
    <text evidence="8">The sequence shown here is derived from an EMBL/GenBank/DDBJ whole genome shotgun (WGS) entry which is preliminary data.</text>
</comment>
<dbReference type="GO" id="GO:0016018">
    <property type="term" value="F:cyclosporin A binding"/>
    <property type="evidence" value="ECO:0007669"/>
    <property type="project" value="TreeGrafter"/>
</dbReference>
<feature type="signal peptide" evidence="6">
    <location>
        <begin position="1"/>
        <end position="16"/>
    </location>
</feature>
<dbReference type="EMBL" id="QGDH01000054">
    <property type="protein sequence ID" value="RAR11777.1"/>
    <property type="molecule type" value="Genomic_DNA"/>
</dbReference>
<dbReference type="CDD" id="cd01926">
    <property type="entry name" value="cyclophilin_ABH_like"/>
    <property type="match status" value="1"/>
</dbReference>
<dbReference type="PROSITE" id="PS50072">
    <property type="entry name" value="CSA_PPIASE_2"/>
    <property type="match status" value="1"/>
</dbReference>
<dbReference type="InterPro" id="IPR002130">
    <property type="entry name" value="Cyclophilin-type_PPIase_dom"/>
</dbReference>
<evidence type="ECO:0000256" key="3">
    <source>
        <dbReference type="ARBA" id="ARBA00023110"/>
    </source>
</evidence>
<feature type="chain" id="PRO_5016984971" description="peptidylprolyl isomerase" evidence="6">
    <location>
        <begin position="17"/>
        <end position="401"/>
    </location>
</feature>
<reference evidence="9" key="1">
    <citation type="submission" date="2018-05" db="EMBL/GenBank/DDBJ databases">
        <title>Draft genome sequence of Stemphylium lycopersici strain CIDEFI 213.</title>
        <authorList>
            <person name="Medina R."/>
            <person name="Franco M.E.E."/>
            <person name="Lucentini C.G."/>
            <person name="Saparrat M.C.N."/>
            <person name="Balatti P.A."/>
        </authorList>
    </citation>
    <scope>NUCLEOTIDE SEQUENCE [LARGE SCALE GENOMIC DNA]</scope>
    <source>
        <strain evidence="9">CIDEFI 213</strain>
    </source>
</reference>
<keyword evidence="3" id="KW-0697">Rotamase</keyword>
<dbReference type="FunFam" id="2.40.100.10:FF:000001">
    <property type="entry name" value="Peptidyl-prolyl cis-trans isomerase"/>
    <property type="match status" value="1"/>
</dbReference>
<keyword evidence="4 8" id="KW-0413">Isomerase</keyword>
<dbReference type="GO" id="GO:0006457">
    <property type="term" value="P:protein folding"/>
    <property type="evidence" value="ECO:0007669"/>
    <property type="project" value="InterPro"/>
</dbReference>
<dbReference type="InterPro" id="IPR029000">
    <property type="entry name" value="Cyclophilin-like_dom_sf"/>
</dbReference>
<dbReference type="InterPro" id="IPR021054">
    <property type="entry name" value="Cell_wall_mannoprotein_1"/>
</dbReference>
<dbReference type="PANTHER" id="PTHR11071:SF561">
    <property type="entry name" value="PEPTIDYL-PROLYL CIS-TRANS ISOMERASE D-RELATED"/>
    <property type="match status" value="1"/>
</dbReference>
<evidence type="ECO:0000256" key="6">
    <source>
        <dbReference type="SAM" id="SignalP"/>
    </source>
</evidence>
<dbReference type="SUPFAM" id="SSF50891">
    <property type="entry name" value="Cyclophilin-like"/>
    <property type="match status" value="1"/>
</dbReference>
<dbReference type="InterPro" id="IPR020892">
    <property type="entry name" value="Cyclophilin-type_PPIase_CS"/>
</dbReference>
<evidence type="ECO:0000256" key="4">
    <source>
        <dbReference type="ARBA" id="ARBA00023235"/>
    </source>
</evidence>
<evidence type="ECO:0000313" key="8">
    <source>
        <dbReference type="EMBL" id="RAR11777.1"/>
    </source>
</evidence>
<dbReference type="GO" id="GO:0005737">
    <property type="term" value="C:cytoplasm"/>
    <property type="evidence" value="ECO:0007669"/>
    <property type="project" value="TreeGrafter"/>
</dbReference>
<keyword evidence="6" id="KW-0732">Signal</keyword>
<evidence type="ECO:0000313" key="9">
    <source>
        <dbReference type="Proteomes" id="UP000249619"/>
    </source>
</evidence>
<evidence type="ECO:0000256" key="5">
    <source>
        <dbReference type="SAM" id="MobiDB-lite"/>
    </source>
</evidence>
<feature type="domain" description="PPIase cyclophilin-type" evidence="7">
    <location>
        <begin position="233"/>
        <end position="392"/>
    </location>
</feature>
<accession>A0A364N4H2</accession>
<dbReference type="EC" id="5.2.1.8" evidence="2"/>
<evidence type="ECO:0000259" key="7">
    <source>
        <dbReference type="PROSITE" id="PS50072"/>
    </source>
</evidence>
<dbReference type="PANTHER" id="PTHR11071">
    <property type="entry name" value="PEPTIDYL-PROLYL CIS-TRANS ISOMERASE"/>
    <property type="match status" value="1"/>
</dbReference>
<dbReference type="PROSITE" id="PS00170">
    <property type="entry name" value="CSA_PPIASE_1"/>
    <property type="match status" value="1"/>
</dbReference>
<comment type="catalytic activity">
    <reaction evidence="1">
        <text>[protein]-peptidylproline (omega=180) = [protein]-peptidylproline (omega=0)</text>
        <dbReference type="Rhea" id="RHEA:16237"/>
        <dbReference type="Rhea" id="RHEA-COMP:10747"/>
        <dbReference type="Rhea" id="RHEA-COMP:10748"/>
        <dbReference type="ChEBI" id="CHEBI:83833"/>
        <dbReference type="ChEBI" id="CHEBI:83834"/>
        <dbReference type="EC" id="5.2.1.8"/>
    </reaction>
</comment>
<dbReference type="PRINTS" id="PR00153">
    <property type="entry name" value="CSAPPISMRASE"/>
</dbReference>